<dbReference type="InterPro" id="IPR001764">
    <property type="entry name" value="Glyco_hydro_3_N"/>
</dbReference>
<dbReference type="Proteomes" id="UP000029585">
    <property type="component" value="Unassembled WGS sequence"/>
</dbReference>
<dbReference type="SUPFAM" id="SSF51445">
    <property type="entry name" value="(Trans)glycosidases"/>
    <property type="match status" value="1"/>
</dbReference>
<dbReference type="Gene3D" id="3.20.20.300">
    <property type="entry name" value="Glycoside hydrolase, family 3, N-terminal domain"/>
    <property type="match status" value="1"/>
</dbReference>
<evidence type="ECO:0000256" key="2">
    <source>
        <dbReference type="ARBA" id="ARBA00022801"/>
    </source>
</evidence>
<dbReference type="NCBIfam" id="NF003740">
    <property type="entry name" value="PRK05337.1"/>
    <property type="match status" value="1"/>
</dbReference>
<dbReference type="InterPro" id="IPR036962">
    <property type="entry name" value="Glyco_hydro_3_N_sf"/>
</dbReference>
<sequence length="431" mass="45583">MTKRMLLAVLLLIVFALPAGCQKQGGEPTQPTAPAPTILPTPTPEPAPTPTPDRVGEALAGMTVEQKAAQLLVAGIEGTEPGEDAVQAIQGYQVGGVILFGRNVESAEQLAALTNGLKELNGDYVPLFLCVDQEGGRVDRMPPEVSRTPSAWSVGQTLDTEGVGAAYGALLAEECAAFGFNMDFAPSLDIWSNPDNTVIGDRAFGNDWEWTAFFGMSAVEGMEKQGTVIPVVKHFPGHGDTAVDSHTALPVVDKTLEDLWQSELVPFDMVLSGQFWGEPVMEPTPAVMVAHILLSQIDPDNPASLSPEVVTGLLREEMGYEGVVCTDDLTMGAISNTYGMGEAAVLAVEAGCDLLLVCHGADNLAEAHAALVEAVDSGCIPEERLDESVYRVLSLKTVYGLSNAPVEAPDIEALNDRIAALERSIEADTSQ</sequence>
<evidence type="ECO:0000256" key="1">
    <source>
        <dbReference type="ARBA" id="ARBA00005336"/>
    </source>
</evidence>
<dbReference type="InterPro" id="IPR017853">
    <property type="entry name" value="GH"/>
</dbReference>
<dbReference type="PANTHER" id="PTHR30480">
    <property type="entry name" value="BETA-HEXOSAMINIDASE-RELATED"/>
    <property type="match status" value="1"/>
</dbReference>
<proteinExistence type="inferred from homology"/>
<dbReference type="GO" id="GO:0009254">
    <property type="term" value="P:peptidoglycan turnover"/>
    <property type="evidence" value="ECO:0007669"/>
    <property type="project" value="TreeGrafter"/>
</dbReference>
<dbReference type="EMBL" id="ADLO01000028">
    <property type="protein sequence ID" value="KGF56756.1"/>
    <property type="molecule type" value="Genomic_DNA"/>
</dbReference>
<dbReference type="RefSeq" id="WP_044939072.1">
    <property type="nucleotide sequence ID" value="NZ_KN174161.1"/>
</dbReference>
<keyword evidence="2" id="KW-0378">Hydrolase</keyword>
<dbReference type="eggNOG" id="COG1472">
    <property type="taxonomic scope" value="Bacteria"/>
</dbReference>
<dbReference type="GO" id="GO:0005975">
    <property type="term" value="P:carbohydrate metabolic process"/>
    <property type="evidence" value="ECO:0007669"/>
    <property type="project" value="InterPro"/>
</dbReference>
<dbReference type="PANTHER" id="PTHR30480:SF16">
    <property type="entry name" value="GLYCOSIDE HYDROLASE FAMILY 3 DOMAIN PROTEIN"/>
    <property type="match status" value="1"/>
</dbReference>
<keyword evidence="8" id="KW-1185">Reference proteome</keyword>
<evidence type="ECO:0000256" key="3">
    <source>
        <dbReference type="ARBA" id="ARBA00023295"/>
    </source>
</evidence>
<keyword evidence="3" id="KW-0326">Glycosidase</keyword>
<evidence type="ECO:0000256" key="4">
    <source>
        <dbReference type="SAM" id="MobiDB-lite"/>
    </source>
</evidence>
<evidence type="ECO:0000256" key="5">
    <source>
        <dbReference type="SAM" id="SignalP"/>
    </source>
</evidence>
<comment type="similarity">
    <text evidence="1">Belongs to the glycosyl hydrolase 3 family.</text>
</comment>
<dbReference type="PATRIC" id="fig|742738.3.peg.781"/>
<feature type="chain" id="PRO_5038740624" description="Glycoside hydrolase family 3 N-terminal domain-containing protein" evidence="5">
    <location>
        <begin position="22"/>
        <end position="431"/>
    </location>
</feature>
<feature type="region of interest" description="Disordered" evidence="4">
    <location>
        <begin position="23"/>
        <end position="51"/>
    </location>
</feature>
<evidence type="ECO:0000313" key="8">
    <source>
        <dbReference type="Proteomes" id="UP000029585"/>
    </source>
</evidence>
<dbReference type="GO" id="GO:0004553">
    <property type="term" value="F:hydrolase activity, hydrolyzing O-glycosyl compounds"/>
    <property type="evidence" value="ECO:0007669"/>
    <property type="project" value="InterPro"/>
</dbReference>
<dbReference type="HOGENOM" id="CLU_008392_0_3_9"/>
<gene>
    <name evidence="7" type="ORF">HMPREF9460_00749</name>
</gene>
<evidence type="ECO:0000259" key="6">
    <source>
        <dbReference type="Pfam" id="PF00933"/>
    </source>
</evidence>
<keyword evidence="5" id="KW-0732">Signal</keyword>
<dbReference type="InterPro" id="IPR050226">
    <property type="entry name" value="NagZ_Beta-hexosaminidase"/>
</dbReference>
<protein>
    <recommendedName>
        <fullName evidence="6">Glycoside hydrolase family 3 N-terminal domain-containing protein</fullName>
    </recommendedName>
</protein>
<feature type="signal peptide" evidence="5">
    <location>
        <begin position="1"/>
        <end position="21"/>
    </location>
</feature>
<reference evidence="7 8" key="1">
    <citation type="submission" date="2011-08" db="EMBL/GenBank/DDBJ databases">
        <title>The Genome Sequence of Clostridium orbiscindens 1_3_50AFAA.</title>
        <authorList>
            <consortium name="The Broad Institute Genome Sequencing Platform"/>
            <person name="Earl A."/>
            <person name="Ward D."/>
            <person name="Feldgarden M."/>
            <person name="Gevers D."/>
            <person name="Daigneault M."/>
            <person name="Strauss J."/>
            <person name="Allen-Vercoe E."/>
            <person name="Young S.K."/>
            <person name="Zeng Q."/>
            <person name="Gargeya S."/>
            <person name="Fitzgerald M."/>
            <person name="Haas B."/>
            <person name="Abouelleil A."/>
            <person name="Alvarado L."/>
            <person name="Arachchi H.M."/>
            <person name="Berlin A."/>
            <person name="Brown A."/>
            <person name="Chapman S.B."/>
            <person name="Chen Z."/>
            <person name="Dunbar C."/>
            <person name="Freedman E."/>
            <person name="Gearin G."/>
            <person name="Gellesch M."/>
            <person name="Goldberg J."/>
            <person name="Griggs A."/>
            <person name="Gujja S."/>
            <person name="Heiman D."/>
            <person name="Howarth C."/>
            <person name="Larson L."/>
            <person name="Lui A."/>
            <person name="MacDonald P.J.P."/>
            <person name="Montmayeur A."/>
            <person name="Murphy C."/>
            <person name="Neiman D."/>
            <person name="Pearson M."/>
            <person name="Priest M."/>
            <person name="Roberts A."/>
            <person name="Saif S."/>
            <person name="Shea T."/>
            <person name="Shenoy N."/>
            <person name="Sisk P."/>
            <person name="Stolte C."/>
            <person name="Sykes S."/>
            <person name="Wortman J."/>
            <person name="Nusbaum C."/>
            <person name="Birren B."/>
        </authorList>
    </citation>
    <scope>NUCLEOTIDE SEQUENCE [LARGE SCALE GENOMIC DNA]</scope>
    <source>
        <strain evidence="7 8">1_3_50AFAA</strain>
    </source>
</reference>
<feature type="compositionally biased region" description="Pro residues" evidence="4">
    <location>
        <begin position="31"/>
        <end position="51"/>
    </location>
</feature>
<name>A0A096BCL6_FLAPL</name>
<organism evidence="7 8">
    <name type="scientific">Flavonifractor plautii 1_3_50AFAA</name>
    <dbReference type="NCBI Taxonomy" id="742738"/>
    <lineage>
        <taxon>Bacteria</taxon>
        <taxon>Bacillati</taxon>
        <taxon>Bacillota</taxon>
        <taxon>Clostridia</taxon>
        <taxon>Eubacteriales</taxon>
        <taxon>Oscillospiraceae</taxon>
        <taxon>Flavonifractor</taxon>
    </lineage>
</organism>
<feature type="domain" description="Glycoside hydrolase family 3 N-terminal" evidence="6">
    <location>
        <begin position="63"/>
        <end position="395"/>
    </location>
</feature>
<comment type="caution">
    <text evidence="7">The sequence shown here is derived from an EMBL/GenBank/DDBJ whole genome shotgun (WGS) entry which is preliminary data.</text>
</comment>
<dbReference type="AlphaFoldDB" id="A0A096BCL6"/>
<dbReference type="Pfam" id="PF00933">
    <property type="entry name" value="Glyco_hydro_3"/>
    <property type="match status" value="1"/>
</dbReference>
<accession>A0A096BCL6</accession>
<evidence type="ECO:0000313" key="7">
    <source>
        <dbReference type="EMBL" id="KGF56756.1"/>
    </source>
</evidence>